<dbReference type="STRING" id="1035839.GCA_000238795_01508"/>
<dbReference type="InterPro" id="IPR008995">
    <property type="entry name" value="Mo/tungstate-bd_C_term_dom"/>
</dbReference>
<dbReference type="InterPro" id="IPR017871">
    <property type="entry name" value="ABC_transporter-like_CS"/>
</dbReference>
<evidence type="ECO:0000256" key="5">
    <source>
        <dbReference type="ARBA" id="ARBA00022741"/>
    </source>
</evidence>
<dbReference type="InterPro" id="IPR027417">
    <property type="entry name" value="P-loop_NTPase"/>
</dbReference>
<dbReference type="SUPFAM" id="SSF50331">
    <property type="entry name" value="MOP-like"/>
    <property type="match status" value="1"/>
</dbReference>
<evidence type="ECO:0000256" key="4">
    <source>
        <dbReference type="ARBA" id="ARBA00022519"/>
    </source>
</evidence>
<dbReference type="AlphaFoldDB" id="A0A369YIP0"/>
<dbReference type="Pfam" id="PF00005">
    <property type="entry name" value="ABC_tran"/>
    <property type="match status" value="1"/>
</dbReference>
<dbReference type="GO" id="GO:0043190">
    <property type="term" value="C:ATP-binding cassette (ABC) transporter complex"/>
    <property type="evidence" value="ECO:0007669"/>
    <property type="project" value="UniProtKB-ARBA"/>
</dbReference>
<dbReference type="RefSeq" id="WP_111401957.1">
    <property type="nucleotide sequence ID" value="NZ_QEPN01000002.1"/>
</dbReference>
<sequence length="351" mass="39232">MTTLLDIKNLNKSFNGHQVLHNISLQLEKGEILFLLGASGCGKTTLLRSIAGFEQPTSGEIWLKNQPIFKENLNVPTQQRKLGYVVQEGVLFPHLNVYRNIAYGLGDGKGKTEEEKQRIEEVMKLTGISSLADRFPHQLSGGQQQRVALARALAPSPELILFDEPFSALDEHLRNQIRYDMLQVLRESGSSAVFVTHDRDEALCHADKIAVIQEGKILQIATPKTLYWSPQYLSIAKFIGDSIILPATLKNDSIATCQLGEIAIENKGNGHTQGKVLFRPEQFSLAKKIQDPTASFKGEIKRIESRGRAINICIDVGGYELNINEDLINEYHTGEQVTLYLYGKGVFYHDK</sequence>
<dbReference type="GO" id="GO:0015408">
    <property type="term" value="F:ABC-type ferric iron transporter activity"/>
    <property type="evidence" value="ECO:0007669"/>
    <property type="project" value="InterPro"/>
</dbReference>
<keyword evidence="10" id="KW-0472">Membrane</keyword>
<evidence type="ECO:0000256" key="8">
    <source>
        <dbReference type="ARBA" id="ARBA00023004"/>
    </source>
</evidence>
<reference evidence="12 13" key="1">
    <citation type="submission" date="2018-05" db="EMBL/GenBank/DDBJ databases">
        <title>Draft Genome Sequences for a Diverse set of 7 Haemophilus Species.</title>
        <authorList>
            <person name="Nichols M."/>
            <person name="Topaz N."/>
            <person name="Wang X."/>
            <person name="Wang X."/>
            <person name="Boxrud D."/>
        </authorList>
    </citation>
    <scope>NUCLEOTIDE SEQUENCE [LARGE SCALE GENOMIC DNA]</scope>
    <source>
        <strain evidence="12 13">C2002001239</strain>
    </source>
</reference>
<evidence type="ECO:0000256" key="3">
    <source>
        <dbReference type="ARBA" id="ARBA00022496"/>
    </source>
</evidence>
<dbReference type="InterPro" id="IPR050093">
    <property type="entry name" value="ABC_SmlMolc_Importer"/>
</dbReference>
<feature type="domain" description="ABC transporter" evidence="11">
    <location>
        <begin position="5"/>
        <end position="239"/>
    </location>
</feature>
<protein>
    <submittedName>
        <fullName evidence="12">ABC transporter ATP-binding protein</fullName>
    </submittedName>
</protein>
<keyword evidence="6 12" id="KW-0067">ATP-binding</keyword>
<dbReference type="CDD" id="cd03259">
    <property type="entry name" value="ABC_Carb_Solutes_like"/>
    <property type="match status" value="1"/>
</dbReference>
<dbReference type="Gene3D" id="3.40.50.300">
    <property type="entry name" value="P-loop containing nucleotide triphosphate hydrolases"/>
    <property type="match status" value="1"/>
</dbReference>
<dbReference type="PANTHER" id="PTHR42781:SF5">
    <property type="entry name" value="PUTRESCINE TRANSPORT ATP-BINDING PROTEIN POTG"/>
    <property type="match status" value="1"/>
</dbReference>
<evidence type="ECO:0000256" key="6">
    <source>
        <dbReference type="ARBA" id="ARBA00022840"/>
    </source>
</evidence>
<dbReference type="EMBL" id="QEPN01000002">
    <property type="protein sequence ID" value="RDE72994.1"/>
    <property type="molecule type" value="Genomic_DNA"/>
</dbReference>
<evidence type="ECO:0000256" key="2">
    <source>
        <dbReference type="ARBA" id="ARBA00022475"/>
    </source>
</evidence>
<accession>A0A369YIP0</accession>
<keyword evidence="2" id="KW-1003">Cell membrane</keyword>
<dbReference type="GO" id="GO:0005524">
    <property type="term" value="F:ATP binding"/>
    <property type="evidence" value="ECO:0007669"/>
    <property type="project" value="UniProtKB-KW"/>
</dbReference>
<evidence type="ECO:0000256" key="10">
    <source>
        <dbReference type="ARBA" id="ARBA00023136"/>
    </source>
</evidence>
<keyword evidence="3" id="KW-0410">Iron transport</keyword>
<dbReference type="FunFam" id="3.40.50.300:FF:000133">
    <property type="entry name" value="Spermidine/putrescine import ATP-binding protein PotA"/>
    <property type="match status" value="1"/>
</dbReference>
<dbReference type="InterPro" id="IPR015853">
    <property type="entry name" value="ABC_transpr_FbpC"/>
</dbReference>
<dbReference type="SUPFAM" id="SSF52540">
    <property type="entry name" value="P-loop containing nucleoside triphosphate hydrolases"/>
    <property type="match status" value="1"/>
</dbReference>
<dbReference type="InterPro" id="IPR003593">
    <property type="entry name" value="AAA+_ATPase"/>
</dbReference>
<evidence type="ECO:0000313" key="12">
    <source>
        <dbReference type="EMBL" id="RDE72994.1"/>
    </source>
</evidence>
<keyword evidence="4" id="KW-0997">Cell inner membrane</keyword>
<comment type="caution">
    <text evidence="12">The sequence shown here is derived from an EMBL/GenBank/DDBJ whole genome shotgun (WGS) entry which is preliminary data.</text>
</comment>
<evidence type="ECO:0000256" key="7">
    <source>
        <dbReference type="ARBA" id="ARBA00022967"/>
    </source>
</evidence>
<dbReference type="Proteomes" id="UP000253872">
    <property type="component" value="Unassembled WGS sequence"/>
</dbReference>
<organism evidence="12 13">
    <name type="scientific">Haemophilus sputorum</name>
    <dbReference type="NCBI Taxonomy" id="1078480"/>
    <lineage>
        <taxon>Bacteria</taxon>
        <taxon>Pseudomonadati</taxon>
        <taxon>Pseudomonadota</taxon>
        <taxon>Gammaproteobacteria</taxon>
        <taxon>Pasteurellales</taxon>
        <taxon>Pasteurellaceae</taxon>
        <taxon>Haemophilus</taxon>
    </lineage>
</organism>
<dbReference type="PANTHER" id="PTHR42781">
    <property type="entry name" value="SPERMIDINE/PUTRESCINE IMPORT ATP-BINDING PROTEIN POTA"/>
    <property type="match status" value="1"/>
</dbReference>
<evidence type="ECO:0000313" key="13">
    <source>
        <dbReference type="Proteomes" id="UP000253872"/>
    </source>
</evidence>
<keyword evidence="5" id="KW-0547">Nucleotide-binding</keyword>
<proteinExistence type="predicted"/>
<gene>
    <name evidence="12" type="ORF">DPV93_02590</name>
</gene>
<keyword evidence="7" id="KW-1278">Translocase</keyword>
<dbReference type="Gene3D" id="2.40.50.450">
    <property type="match status" value="1"/>
</dbReference>
<evidence type="ECO:0000259" key="11">
    <source>
        <dbReference type="PROSITE" id="PS50893"/>
    </source>
</evidence>
<dbReference type="PROSITE" id="PS50893">
    <property type="entry name" value="ABC_TRANSPORTER_2"/>
    <property type="match status" value="1"/>
</dbReference>
<name>A0A369YIP0_9PAST</name>
<dbReference type="SMART" id="SM00382">
    <property type="entry name" value="AAA"/>
    <property type="match status" value="1"/>
</dbReference>
<keyword evidence="1" id="KW-0813">Transport</keyword>
<dbReference type="GO" id="GO:0016887">
    <property type="term" value="F:ATP hydrolysis activity"/>
    <property type="evidence" value="ECO:0007669"/>
    <property type="project" value="InterPro"/>
</dbReference>
<evidence type="ECO:0000256" key="1">
    <source>
        <dbReference type="ARBA" id="ARBA00022448"/>
    </source>
</evidence>
<dbReference type="PROSITE" id="PS00211">
    <property type="entry name" value="ABC_TRANSPORTER_1"/>
    <property type="match status" value="1"/>
</dbReference>
<evidence type="ECO:0000256" key="9">
    <source>
        <dbReference type="ARBA" id="ARBA00023065"/>
    </source>
</evidence>
<keyword evidence="9" id="KW-0406">Ion transport</keyword>
<keyword evidence="8" id="KW-0408">Iron</keyword>
<dbReference type="GO" id="GO:0015847">
    <property type="term" value="P:putrescine transport"/>
    <property type="evidence" value="ECO:0007669"/>
    <property type="project" value="UniProtKB-ARBA"/>
</dbReference>
<dbReference type="InterPro" id="IPR003439">
    <property type="entry name" value="ABC_transporter-like_ATP-bd"/>
</dbReference>